<dbReference type="EMBL" id="CP004846">
    <property type="protein sequence ID" value="AGP78044.1"/>
    <property type="molecule type" value="Genomic_DNA"/>
</dbReference>
<proteinExistence type="predicted"/>
<sequence length="63" mass="6844">MECLSRAHGFRQELSLAHLFEQFSKLGTAAGVAHFPLFENRGGDFLIADNSDFVMAGASAISR</sequence>
<protein>
    <submittedName>
        <fullName evidence="1">Uncharacterized protein</fullName>
    </submittedName>
</protein>
<organism evidence="1 2">
    <name type="scientific">Alteromonas mediterranea 615</name>
    <dbReference type="NCBI Taxonomy" id="1300253"/>
    <lineage>
        <taxon>Bacteria</taxon>
        <taxon>Pseudomonadati</taxon>
        <taxon>Pseudomonadota</taxon>
        <taxon>Gammaproteobacteria</taxon>
        <taxon>Alteromonadales</taxon>
        <taxon>Alteromonadaceae</taxon>
        <taxon>Alteromonas/Salinimonas group</taxon>
        <taxon>Alteromonas</taxon>
    </lineage>
</organism>
<dbReference type="Proteomes" id="UP000014909">
    <property type="component" value="Chromosome"/>
</dbReference>
<dbReference type="HOGENOM" id="CLU_2875753_0_0_6"/>
<reference evidence="1 2" key="1">
    <citation type="journal article" date="2013" name="Genome Biol. Evol.">
        <title>Genomic Diversity of "Deep Ecotype" Alteromonas macleodii Isolates: Evidence for Pan-Mediterranean Clonal Frames.</title>
        <authorList>
            <person name="Lopez-Perez M."/>
            <person name="Gonzaga A."/>
            <person name="Rodriguez-Valera F."/>
        </authorList>
    </citation>
    <scope>NUCLEOTIDE SEQUENCE [LARGE SCALE GENOMIC DNA]</scope>
    <source>
        <strain evidence="2">'English Channel 615'</strain>
    </source>
</reference>
<dbReference type="KEGG" id="amh:I633_10340"/>
<dbReference type="AlphaFoldDB" id="S5AF66"/>
<evidence type="ECO:0000313" key="2">
    <source>
        <dbReference type="Proteomes" id="UP000014909"/>
    </source>
</evidence>
<name>S5AF66_9ALTE</name>
<accession>S5AF66</accession>
<dbReference type="BioCyc" id="AMAC1300253:G12YX-1658-MONOMER"/>
<evidence type="ECO:0000313" key="1">
    <source>
        <dbReference type="EMBL" id="AGP78044.1"/>
    </source>
</evidence>
<gene>
    <name evidence="1" type="ORF">I633_10340</name>
</gene>